<feature type="domain" description="H repeat-associated protein N-terminal" evidence="2">
    <location>
        <begin position="10"/>
        <end position="97"/>
    </location>
</feature>
<dbReference type="GO" id="GO:0006313">
    <property type="term" value="P:DNA transposition"/>
    <property type="evidence" value="ECO:0007669"/>
    <property type="project" value="InterPro"/>
</dbReference>
<dbReference type="NCBIfam" id="NF033564">
    <property type="entry name" value="transpos_ISAs1"/>
    <property type="match status" value="1"/>
</dbReference>
<gene>
    <name evidence="3" type="ordered locus">Thivi_1197</name>
</gene>
<dbReference type="PANTHER" id="PTHR30298:SF0">
    <property type="entry name" value="PROTEIN YBFL-RELATED"/>
    <property type="match status" value="1"/>
</dbReference>
<name>I3Y8A3_THIV6</name>
<dbReference type="InterPro" id="IPR047647">
    <property type="entry name" value="ISAs1_transpos"/>
</dbReference>
<sequence length="374" mass="41757">MEFLMSASLLEHFTSLEDHRIERRKRHALADLVLLTICAVVSGTNGWEAIEDFGHEKLDWLRQFAPFENGVPSHDCMANVIARLSPKGFQACLLSWTQSVAEITDGDVIAVDGKTGRGSRDRRRGHQPLYRVSAWACANRLALGQEATRETSNEITAIPKLLELLELKGCLVTIDAMGCQTAIAAQIVAQGADYVLGLKGNQSAPQDAVEDDWTVAQQADFAHVQADFTEELDKDHGRMEVRRDWIADDLRALPNVARWAGLRSIGMVERTGVSNGQESLERRYFINSMAPEAARFAHAVREHWSVENRLHWRLDVIFGDNASRIRKGQAPAIMTSVRHLSMNLFDQEGSAIGLAKKRLKAAWNDDYRAKVVFG</sequence>
<dbReference type="PANTHER" id="PTHR30298">
    <property type="entry name" value="H REPEAT-ASSOCIATED PREDICTED TRANSPOSASE"/>
    <property type="match status" value="1"/>
</dbReference>
<evidence type="ECO:0000259" key="1">
    <source>
        <dbReference type="Pfam" id="PF01609"/>
    </source>
</evidence>
<dbReference type="Pfam" id="PF13808">
    <property type="entry name" value="DDE_Tnp_1_assoc"/>
    <property type="match status" value="1"/>
</dbReference>
<keyword evidence="4" id="KW-1185">Reference proteome</keyword>
<dbReference type="Proteomes" id="UP000006062">
    <property type="component" value="Chromosome"/>
</dbReference>
<reference evidence="3 4" key="1">
    <citation type="submission" date="2012-06" db="EMBL/GenBank/DDBJ databases">
        <title>Complete sequence of Thiocystis violascens DSM 198.</title>
        <authorList>
            <consortium name="US DOE Joint Genome Institute"/>
            <person name="Lucas S."/>
            <person name="Han J."/>
            <person name="Lapidus A."/>
            <person name="Cheng J.-F."/>
            <person name="Goodwin L."/>
            <person name="Pitluck S."/>
            <person name="Peters L."/>
            <person name="Ovchinnikova G."/>
            <person name="Teshima H."/>
            <person name="Detter J.C."/>
            <person name="Han C."/>
            <person name="Tapia R."/>
            <person name="Land M."/>
            <person name="Hauser L."/>
            <person name="Kyrpides N."/>
            <person name="Ivanova N."/>
            <person name="Pagani I."/>
            <person name="Vogl K."/>
            <person name="Liu Z."/>
            <person name="Frigaard N.-U."/>
            <person name="Bryant D."/>
            <person name="Woyke T."/>
        </authorList>
    </citation>
    <scope>NUCLEOTIDE SEQUENCE [LARGE SCALE GENOMIC DNA]</scope>
    <source>
        <strain evidence="4">ATCC 17096 / DSM 198 / 6111</strain>
    </source>
</reference>
<dbReference type="Pfam" id="PF01609">
    <property type="entry name" value="DDE_Tnp_1"/>
    <property type="match status" value="1"/>
</dbReference>
<organism evidence="3 4">
    <name type="scientific">Thiocystis violascens (strain ATCC 17096 / DSM 198 / 6111)</name>
    <name type="common">Chromatium violascens</name>
    <dbReference type="NCBI Taxonomy" id="765911"/>
    <lineage>
        <taxon>Bacteria</taxon>
        <taxon>Pseudomonadati</taxon>
        <taxon>Pseudomonadota</taxon>
        <taxon>Gammaproteobacteria</taxon>
        <taxon>Chromatiales</taxon>
        <taxon>Chromatiaceae</taxon>
        <taxon>Thiocystis</taxon>
    </lineage>
</organism>
<proteinExistence type="predicted"/>
<dbReference type="GO" id="GO:0004803">
    <property type="term" value="F:transposase activity"/>
    <property type="evidence" value="ECO:0007669"/>
    <property type="project" value="InterPro"/>
</dbReference>
<evidence type="ECO:0000313" key="3">
    <source>
        <dbReference type="EMBL" id="AFL73221.1"/>
    </source>
</evidence>
<dbReference type="GO" id="GO:0003677">
    <property type="term" value="F:DNA binding"/>
    <property type="evidence" value="ECO:0007669"/>
    <property type="project" value="InterPro"/>
</dbReference>
<dbReference type="AlphaFoldDB" id="I3Y8A3"/>
<dbReference type="EMBL" id="CP003154">
    <property type="protein sequence ID" value="AFL73221.1"/>
    <property type="molecule type" value="Genomic_DNA"/>
</dbReference>
<dbReference type="InterPro" id="IPR002559">
    <property type="entry name" value="Transposase_11"/>
</dbReference>
<dbReference type="HOGENOM" id="CLU_046404_0_1_6"/>
<accession>I3Y8A3</accession>
<dbReference type="InterPro" id="IPR032806">
    <property type="entry name" value="YbfD_N"/>
</dbReference>
<evidence type="ECO:0000313" key="4">
    <source>
        <dbReference type="Proteomes" id="UP000006062"/>
    </source>
</evidence>
<feature type="domain" description="Transposase IS4-like" evidence="1">
    <location>
        <begin position="106"/>
        <end position="338"/>
    </location>
</feature>
<dbReference type="InterPro" id="IPR051698">
    <property type="entry name" value="Transposase_11-like"/>
</dbReference>
<dbReference type="eggNOG" id="COG5433">
    <property type="taxonomic scope" value="Bacteria"/>
</dbReference>
<dbReference type="RefSeq" id="WP_014777705.1">
    <property type="nucleotide sequence ID" value="NC_018012.1"/>
</dbReference>
<evidence type="ECO:0000259" key="2">
    <source>
        <dbReference type="Pfam" id="PF13808"/>
    </source>
</evidence>
<protein>
    <submittedName>
        <fullName evidence="3">Transposase</fullName>
    </submittedName>
</protein>
<dbReference type="KEGG" id="tvi:Thivi_1197"/>